<accession>A0A1A9V498</accession>
<dbReference type="EnsemblMetazoa" id="GAUT025363-RA">
    <property type="protein sequence ID" value="GAUT025363-PA"/>
    <property type="gene ID" value="GAUT025363"/>
</dbReference>
<evidence type="ECO:0000313" key="2">
    <source>
        <dbReference type="Proteomes" id="UP000078200"/>
    </source>
</evidence>
<sequence>MDGHLATLDIQRIQVDQRYHLQRESFPDLISVLESTANKVGWHITNALDYKLQYDACIYSKIQSFAGTFFQAEADRLPSIKSIKMIIACQEIWSSMPFVVMAGSHVDEMALCILHFYTIRKVAANTWGDPGTLTVLDSRSVPL</sequence>
<dbReference type="Proteomes" id="UP000078200">
    <property type="component" value="Unassembled WGS sequence"/>
</dbReference>
<reference evidence="1" key="1">
    <citation type="submission" date="2020-05" db="UniProtKB">
        <authorList>
            <consortium name="EnsemblMetazoa"/>
        </authorList>
    </citation>
    <scope>IDENTIFICATION</scope>
    <source>
        <strain evidence="1">TTRI</strain>
    </source>
</reference>
<name>A0A1A9V498_GLOAU</name>
<dbReference type="VEuPathDB" id="VectorBase:GAUT025363"/>
<keyword evidence="2" id="KW-1185">Reference proteome</keyword>
<evidence type="ECO:0000313" key="1">
    <source>
        <dbReference type="EnsemblMetazoa" id="GAUT025363-PA"/>
    </source>
</evidence>
<organism evidence="1 2">
    <name type="scientific">Glossina austeni</name>
    <name type="common">Savannah tsetse fly</name>
    <dbReference type="NCBI Taxonomy" id="7395"/>
    <lineage>
        <taxon>Eukaryota</taxon>
        <taxon>Metazoa</taxon>
        <taxon>Ecdysozoa</taxon>
        <taxon>Arthropoda</taxon>
        <taxon>Hexapoda</taxon>
        <taxon>Insecta</taxon>
        <taxon>Pterygota</taxon>
        <taxon>Neoptera</taxon>
        <taxon>Endopterygota</taxon>
        <taxon>Diptera</taxon>
        <taxon>Brachycera</taxon>
        <taxon>Muscomorpha</taxon>
        <taxon>Hippoboscoidea</taxon>
        <taxon>Glossinidae</taxon>
        <taxon>Glossina</taxon>
    </lineage>
</organism>
<protein>
    <submittedName>
        <fullName evidence="1">Uncharacterized protein</fullName>
    </submittedName>
</protein>
<proteinExistence type="predicted"/>
<dbReference type="AlphaFoldDB" id="A0A1A9V498"/>